<dbReference type="CDD" id="cd07814">
    <property type="entry name" value="SRPBCC_CalC_Aha1-like"/>
    <property type="match status" value="1"/>
</dbReference>
<comment type="similarity">
    <text evidence="1">Belongs to the AHA1 family.</text>
</comment>
<evidence type="ECO:0000313" key="4">
    <source>
        <dbReference type="Proteomes" id="UP000241247"/>
    </source>
</evidence>
<dbReference type="Pfam" id="PF08327">
    <property type="entry name" value="AHSA1"/>
    <property type="match status" value="1"/>
</dbReference>
<dbReference type="RefSeq" id="WP_108004402.1">
    <property type="nucleotide sequence ID" value="NZ_JBHEEX010000004.1"/>
</dbReference>
<dbReference type="InterPro" id="IPR023393">
    <property type="entry name" value="START-like_dom_sf"/>
</dbReference>
<keyword evidence="4" id="KW-1185">Reference proteome</keyword>
<feature type="domain" description="Activator of Hsp90 ATPase homologue 1/2-like C-terminal" evidence="2">
    <location>
        <begin position="22"/>
        <end position="148"/>
    </location>
</feature>
<reference evidence="3 4" key="1">
    <citation type="submission" date="2018-04" db="EMBL/GenBank/DDBJ databases">
        <title>Genomic Encyclopedia of Type Strains, Phase IV (KMG-IV): sequencing the most valuable type-strain genomes for metagenomic binning, comparative biology and taxonomic classification.</title>
        <authorList>
            <person name="Goeker M."/>
        </authorList>
    </citation>
    <scope>NUCLEOTIDE SEQUENCE [LARGE SCALE GENOMIC DNA]</scope>
    <source>
        <strain evidence="3 4">DSM 7138</strain>
    </source>
</reference>
<comment type="caution">
    <text evidence="3">The sequence shown here is derived from an EMBL/GenBank/DDBJ whole genome shotgun (WGS) entry which is preliminary data.</text>
</comment>
<proteinExistence type="inferred from homology"/>
<dbReference type="EMBL" id="PZZZ01000008">
    <property type="protein sequence ID" value="PTM92132.1"/>
    <property type="molecule type" value="Genomic_DNA"/>
</dbReference>
<dbReference type="Gene3D" id="3.30.530.20">
    <property type="match status" value="1"/>
</dbReference>
<gene>
    <name evidence="3" type="ORF">C7449_108181</name>
</gene>
<protein>
    <submittedName>
        <fullName evidence="3">Uncharacterized protein YndB with AHSA1/START domain</fullName>
    </submittedName>
</protein>
<organism evidence="3 4">
    <name type="scientific">Mycoplana dimorpha</name>
    <dbReference type="NCBI Taxonomy" id="28320"/>
    <lineage>
        <taxon>Bacteria</taxon>
        <taxon>Pseudomonadati</taxon>
        <taxon>Pseudomonadota</taxon>
        <taxon>Alphaproteobacteria</taxon>
        <taxon>Hyphomicrobiales</taxon>
        <taxon>Rhizobiaceae</taxon>
        <taxon>Mycoplana</taxon>
    </lineage>
</organism>
<dbReference type="AlphaFoldDB" id="A0A2T5AZG3"/>
<dbReference type="InterPro" id="IPR013538">
    <property type="entry name" value="ASHA1/2-like_C"/>
</dbReference>
<sequence length="156" mass="18222">MTIPLRQMPTAQNTLFIERHFDAPPAVVFRLWTSPDLLAQWWGPRDFVSHSIRMDFRIDGRWSAVVRSPRGEESAMSGTYRDIVTDRRIAFSFRSDADSRDTRIVATFEAVNNTTRLGFHQSPFDSENEREAYGQTWGECFDRLESYLLREHWDGS</sequence>
<accession>A0A2T5AZG3</accession>
<dbReference type="SUPFAM" id="SSF55961">
    <property type="entry name" value="Bet v1-like"/>
    <property type="match status" value="1"/>
</dbReference>
<evidence type="ECO:0000259" key="2">
    <source>
        <dbReference type="Pfam" id="PF08327"/>
    </source>
</evidence>
<dbReference type="OrthoDB" id="9805228at2"/>
<name>A0A2T5AZG3_MYCDI</name>
<evidence type="ECO:0000313" key="3">
    <source>
        <dbReference type="EMBL" id="PTM92132.1"/>
    </source>
</evidence>
<evidence type="ECO:0000256" key="1">
    <source>
        <dbReference type="ARBA" id="ARBA00006817"/>
    </source>
</evidence>
<dbReference type="Proteomes" id="UP000241247">
    <property type="component" value="Unassembled WGS sequence"/>
</dbReference>